<evidence type="ECO:0000313" key="2">
    <source>
        <dbReference type="Proteomes" id="UP000274429"/>
    </source>
</evidence>
<proteinExistence type="predicted"/>
<evidence type="ECO:0000313" key="3">
    <source>
        <dbReference type="WBParaSite" id="TTAC_0000766001-mRNA-1"/>
    </source>
</evidence>
<dbReference type="OrthoDB" id="6239738at2759"/>
<name>A0A0R3X2W7_HYDTA</name>
<accession>A0A0R3X2W7</accession>
<organism evidence="3">
    <name type="scientific">Hydatigena taeniaeformis</name>
    <name type="common">Feline tapeworm</name>
    <name type="synonym">Taenia taeniaeformis</name>
    <dbReference type="NCBI Taxonomy" id="6205"/>
    <lineage>
        <taxon>Eukaryota</taxon>
        <taxon>Metazoa</taxon>
        <taxon>Spiralia</taxon>
        <taxon>Lophotrochozoa</taxon>
        <taxon>Platyhelminthes</taxon>
        <taxon>Cestoda</taxon>
        <taxon>Eucestoda</taxon>
        <taxon>Cyclophyllidea</taxon>
        <taxon>Taeniidae</taxon>
        <taxon>Hydatigera</taxon>
    </lineage>
</organism>
<dbReference type="WBParaSite" id="TTAC_0000766001-mRNA-1">
    <property type="protein sequence ID" value="TTAC_0000766001-mRNA-1"/>
    <property type="gene ID" value="TTAC_0000766001"/>
</dbReference>
<dbReference type="AlphaFoldDB" id="A0A0R3X2W7"/>
<evidence type="ECO:0000313" key="1">
    <source>
        <dbReference type="EMBL" id="VDM32061.1"/>
    </source>
</evidence>
<dbReference type="Proteomes" id="UP000274429">
    <property type="component" value="Unassembled WGS sequence"/>
</dbReference>
<gene>
    <name evidence="1" type="ORF">TTAC_LOCUS7645</name>
</gene>
<keyword evidence="2" id="KW-1185">Reference proteome</keyword>
<reference evidence="3" key="1">
    <citation type="submission" date="2017-02" db="UniProtKB">
        <authorList>
            <consortium name="WormBaseParasite"/>
        </authorList>
    </citation>
    <scope>IDENTIFICATION</scope>
</reference>
<sequence>MANFSDRLCHYPLISDSLKAASDAYTWVSSGERFRSIFQLSESAANALKEKAKVLASTDAAAKLDDFACHQILDRLEAVIPSVKRPTGELLGPTVDRALTAAESYLEYFLPDTKTSIEGKAVVSRYDRLMRLQSALVNSEKVQAAQNTISKAYKGIQDQLTALSTVTSKERREAMLSTISNLATEYKQAAEVAFPRFKAFVTGAVSQLHNLTQELHQTDNVTQMAVDQLQAIVNGLHSTLLSLNDRREKWLHGSSPTETETSTEEVGDSLMMQNQIVFYSYSVGITFEGFCLSSNTFIVKLWWP</sequence>
<protein>
    <submittedName>
        <fullName evidence="3">Perilipin-5</fullName>
    </submittedName>
</protein>
<dbReference type="EMBL" id="UYWX01020390">
    <property type="protein sequence ID" value="VDM32061.1"/>
    <property type="molecule type" value="Genomic_DNA"/>
</dbReference>
<reference evidence="1 2" key="2">
    <citation type="submission" date="2018-11" db="EMBL/GenBank/DDBJ databases">
        <authorList>
            <consortium name="Pathogen Informatics"/>
        </authorList>
    </citation>
    <scope>NUCLEOTIDE SEQUENCE [LARGE SCALE GENOMIC DNA]</scope>
</reference>